<comment type="caution">
    <text evidence="1">The sequence shown here is derived from an EMBL/GenBank/DDBJ whole genome shotgun (WGS) entry which is preliminary data.</text>
</comment>
<accession>A0AAD7IDK6</accession>
<proteinExistence type="predicted"/>
<name>A0AAD7IDK6_9AGAR</name>
<dbReference type="EMBL" id="JARKIB010000102">
    <property type="protein sequence ID" value="KAJ7740635.1"/>
    <property type="molecule type" value="Genomic_DNA"/>
</dbReference>
<dbReference type="AlphaFoldDB" id="A0AAD7IDK6"/>
<evidence type="ECO:0000313" key="2">
    <source>
        <dbReference type="Proteomes" id="UP001215598"/>
    </source>
</evidence>
<dbReference type="Proteomes" id="UP001215598">
    <property type="component" value="Unassembled WGS sequence"/>
</dbReference>
<gene>
    <name evidence="1" type="ORF">B0H16DRAFT_1728979</name>
</gene>
<sequence length="76" mass="8304">MWPCAAPLPLHTEVLRVAIFAELPPQNRRITLAHLLQHLHVCGIQAMLFGLESGMTEYAGAKLLGAFGVPLRVYPG</sequence>
<keyword evidence="2" id="KW-1185">Reference proteome</keyword>
<evidence type="ECO:0000313" key="1">
    <source>
        <dbReference type="EMBL" id="KAJ7740635.1"/>
    </source>
</evidence>
<reference evidence="1" key="1">
    <citation type="submission" date="2023-03" db="EMBL/GenBank/DDBJ databases">
        <title>Massive genome expansion in bonnet fungi (Mycena s.s.) driven by repeated elements and novel gene families across ecological guilds.</title>
        <authorList>
            <consortium name="Lawrence Berkeley National Laboratory"/>
            <person name="Harder C.B."/>
            <person name="Miyauchi S."/>
            <person name="Viragh M."/>
            <person name="Kuo A."/>
            <person name="Thoen E."/>
            <person name="Andreopoulos B."/>
            <person name="Lu D."/>
            <person name="Skrede I."/>
            <person name="Drula E."/>
            <person name="Henrissat B."/>
            <person name="Morin E."/>
            <person name="Kohler A."/>
            <person name="Barry K."/>
            <person name="LaButti K."/>
            <person name="Morin E."/>
            <person name="Salamov A."/>
            <person name="Lipzen A."/>
            <person name="Mereny Z."/>
            <person name="Hegedus B."/>
            <person name="Baldrian P."/>
            <person name="Stursova M."/>
            <person name="Weitz H."/>
            <person name="Taylor A."/>
            <person name="Grigoriev I.V."/>
            <person name="Nagy L.G."/>
            <person name="Martin F."/>
            <person name="Kauserud H."/>
        </authorList>
    </citation>
    <scope>NUCLEOTIDE SEQUENCE</scope>
    <source>
        <strain evidence="1">CBHHK182m</strain>
    </source>
</reference>
<organism evidence="1 2">
    <name type="scientific">Mycena metata</name>
    <dbReference type="NCBI Taxonomy" id="1033252"/>
    <lineage>
        <taxon>Eukaryota</taxon>
        <taxon>Fungi</taxon>
        <taxon>Dikarya</taxon>
        <taxon>Basidiomycota</taxon>
        <taxon>Agaricomycotina</taxon>
        <taxon>Agaricomycetes</taxon>
        <taxon>Agaricomycetidae</taxon>
        <taxon>Agaricales</taxon>
        <taxon>Marasmiineae</taxon>
        <taxon>Mycenaceae</taxon>
        <taxon>Mycena</taxon>
    </lineage>
</organism>
<protein>
    <submittedName>
        <fullName evidence="1">Uncharacterized protein</fullName>
    </submittedName>
</protein>